<evidence type="ECO:0000256" key="8">
    <source>
        <dbReference type="SAM" id="Phobius"/>
    </source>
</evidence>
<evidence type="ECO:0000256" key="6">
    <source>
        <dbReference type="ARBA" id="ARBA00022989"/>
    </source>
</evidence>
<dbReference type="InterPro" id="IPR050291">
    <property type="entry name" value="CDF_Transporter"/>
</dbReference>
<evidence type="ECO:0000259" key="9">
    <source>
        <dbReference type="Pfam" id="PF01545"/>
    </source>
</evidence>
<keyword evidence="6 8" id="KW-1133">Transmembrane helix</keyword>
<comment type="subcellular location">
    <subcellularLocation>
        <location evidence="1">Cell membrane</location>
        <topology evidence="1">Multi-pass membrane protein</topology>
    </subcellularLocation>
</comment>
<dbReference type="GO" id="GO:0006882">
    <property type="term" value="P:intracellular zinc ion homeostasis"/>
    <property type="evidence" value="ECO:0007669"/>
    <property type="project" value="TreeGrafter"/>
</dbReference>
<organism evidence="11">
    <name type="scientific">marine sediment metagenome</name>
    <dbReference type="NCBI Taxonomy" id="412755"/>
    <lineage>
        <taxon>unclassified sequences</taxon>
        <taxon>metagenomes</taxon>
        <taxon>ecological metagenomes</taxon>
    </lineage>
</organism>
<dbReference type="InterPro" id="IPR027469">
    <property type="entry name" value="Cation_efflux_TMD_sf"/>
</dbReference>
<feature type="transmembrane region" description="Helical" evidence="8">
    <location>
        <begin position="175"/>
        <end position="193"/>
    </location>
</feature>
<keyword evidence="5 8" id="KW-0812">Transmembrane</keyword>
<dbReference type="GO" id="GO:0015341">
    <property type="term" value="F:zinc efflux antiporter activity"/>
    <property type="evidence" value="ECO:0007669"/>
    <property type="project" value="TreeGrafter"/>
</dbReference>
<dbReference type="NCBIfam" id="TIGR01297">
    <property type="entry name" value="CDF"/>
    <property type="match status" value="1"/>
</dbReference>
<dbReference type="PANTHER" id="PTHR43840:SF15">
    <property type="entry name" value="MITOCHONDRIAL METAL TRANSPORTER 1-RELATED"/>
    <property type="match status" value="1"/>
</dbReference>
<evidence type="ECO:0000256" key="4">
    <source>
        <dbReference type="ARBA" id="ARBA00022475"/>
    </source>
</evidence>
<dbReference type="Gene3D" id="1.20.1510.10">
    <property type="entry name" value="Cation efflux protein transmembrane domain"/>
    <property type="match status" value="1"/>
</dbReference>
<feature type="domain" description="Cation efflux protein cytoplasmic" evidence="10">
    <location>
        <begin position="208"/>
        <end position="286"/>
    </location>
</feature>
<dbReference type="FunFam" id="1.20.1510.10:FF:000006">
    <property type="entry name" value="Divalent cation efflux transporter"/>
    <property type="match status" value="1"/>
</dbReference>
<dbReference type="FunFam" id="3.30.70.1350:FF:000002">
    <property type="entry name" value="Ferrous-iron efflux pump FieF"/>
    <property type="match status" value="1"/>
</dbReference>
<evidence type="ECO:0000256" key="7">
    <source>
        <dbReference type="ARBA" id="ARBA00023136"/>
    </source>
</evidence>
<dbReference type="Pfam" id="PF16916">
    <property type="entry name" value="ZT_dimer"/>
    <property type="match status" value="1"/>
</dbReference>
<gene>
    <name evidence="11" type="ORF">S06H3_06233</name>
</gene>
<name>X1JA77_9ZZZZ</name>
<dbReference type="GO" id="GO:0015086">
    <property type="term" value="F:cadmium ion transmembrane transporter activity"/>
    <property type="evidence" value="ECO:0007669"/>
    <property type="project" value="TreeGrafter"/>
</dbReference>
<evidence type="ECO:0000256" key="2">
    <source>
        <dbReference type="ARBA" id="ARBA00008114"/>
    </source>
</evidence>
<keyword evidence="7 8" id="KW-0472">Membrane</keyword>
<feature type="domain" description="Cation efflux protein transmembrane" evidence="9">
    <location>
        <begin position="11"/>
        <end position="203"/>
    </location>
</feature>
<dbReference type="InterPro" id="IPR036837">
    <property type="entry name" value="Cation_efflux_CTD_sf"/>
</dbReference>
<dbReference type="InterPro" id="IPR002524">
    <property type="entry name" value="Cation_efflux"/>
</dbReference>
<dbReference type="EMBL" id="BARV01002404">
    <property type="protein sequence ID" value="GAH91601.1"/>
    <property type="molecule type" value="Genomic_DNA"/>
</dbReference>
<evidence type="ECO:0000259" key="10">
    <source>
        <dbReference type="Pfam" id="PF16916"/>
    </source>
</evidence>
<dbReference type="SUPFAM" id="SSF161111">
    <property type="entry name" value="Cation efflux protein transmembrane domain-like"/>
    <property type="match status" value="1"/>
</dbReference>
<dbReference type="SUPFAM" id="SSF160240">
    <property type="entry name" value="Cation efflux protein cytoplasmic domain-like"/>
    <property type="match status" value="1"/>
</dbReference>
<dbReference type="Gene3D" id="3.30.70.1350">
    <property type="entry name" value="Cation efflux protein, cytoplasmic domain"/>
    <property type="match status" value="1"/>
</dbReference>
<dbReference type="InterPro" id="IPR027470">
    <property type="entry name" value="Cation_efflux_CTD"/>
</dbReference>
<accession>X1JA77</accession>
<dbReference type="InterPro" id="IPR058533">
    <property type="entry name" value="Cation_efflux_TM"/>
</dbReference>
<proteinExistence type="inferred from homology"/>
<keyword evidence="3" id="KW-0813">Transport</keyword>
<comment type="similarity">
    <text evidence="2">Belongs to the cation diffusion facilitator (CDF) transporter (TC 2.A.4) family.</text>
</comment>
<dbReference type="Pfam" id="PF01545">
    <property type="entry name" value="Cation_efflux"/>
    <property type="match status" value="1"/>
</dbReference>
<protein>
    <submittedName>
        <fullName evidence="11">Uncharacterized protein</fullName>
    </submittedName>
</protein>
<dbReference type="PANTHER" id="PTHR43840">
    <property type="entry name" value="MITOCHONDRIAL METAL TRANSPORTER 1-RELATED"/>
    <property type="match status" value="1"/>
</dbReference>
<keyword evidence="4" id="KW-1003">Cell membrane</keyword>
<dbReference type="AlphaFoldDB" id="X1JA77"/>
<reference evidence="11" key="1">
    <citation type="journal article" date="2014" name="Front. Microbiol.">
        <title>High frequency of phylogenetically diverse reductive dehalogenase-homologous genes in deep subseafloor sedimentary metagenomes.</title>
        <authorList>
            <person name="Kawai M."/>
            <person name="Futagami T."/>
            <person name="Toyoda A."/>
            <person name="Takaki Y."/>
            <person name="Nishi S."/>
            <person name="Hori S."/>
            <person name="Arai W."/>
            <person name="Tsubouchi T."/>
            <person name="Morono Y."/>
            <person name="Uchiyama I."/>
            <person name="Ito T."/>
            <person name="Fujiyama A."/>
            <person name="Inagaki F."/>
            <person name="Takami H."/>
        </authorList>
    </citation>
    <scope>NUCLEOTIDE SEQUENCE</scope>
    <source>
        <strain evidence="11">Expedition CK06-06</strain>
    </source>
</reference>
<evidence type="ECO:0000313" key="11">
    <source>
        <dbReference type="EMBL" id="GAH91601.1"/>
    </source>
</evidence>
<comment type="caution">
    <text evidence="11">The sequence shown here is derived from an EMBL/GenBank/DDBJ whole genome shotgun (WGS) entry which is preliminary data.</text>
</comment>
<sequence>MMLASKENAAKLAIASVSFLVLIKVVASILTGSISILADAVHSSLDLIAAFITFIGVRVSGRPADEQHPFGHGKAENVTSVVVVGLIFTAAGIIVFTAVKRLIAGASLELIGIGIYVTAAAIVINILISRYLVRVSRSTDSLALEAEAAHLFSDVLSSCAVLVGLIVIRVTGLNIADPIVALLVALVILKVGYDVLRKSFGGLIDVKLPEAEENTIRSCIMEHGSELVGFHELRTRKAGSQRFIDLHLVMPKNASVEKAHRMCDHLEQDIENRLPHSSVTIHVEPCSIECDHCYVSCNLRKRSP</sequence>
<evidence type="ECO:0000256" key="5">
    <source>
        <dbReference type="ARBA" id="ARBA00022692"/>
    </source>
</evidence>
<feature type="transmembrane region" description="Helical" evidence="8">
    <location>
        <begin position="78"/>
        <end position="98"/>
    </location>
</feature>
<evidence type="ECO:0000256" key="3">
    <source>
        <dbReference type="ARBA" id="ARBA00022448"/>
    </source>
</evidence>
<dbReference type="GO" id="GO:0005886">
    <property type="term" value="C:plasma membrane"/>
    <property type="evidence" value="ECO:0007669"/>
    <property type="project" value="UniProtKB-SubCell"/>
</dbReference>
<evidence type="ECO:0000256" key="1">
    <source>
        <dbReference type="ARBA" id="ARBA00004651"/>
    </source>
</evidence>
<dbReference type="GO" id="GO:0015093">
    <property type="term" value="F:ferrous iron transmembrane transporter activity"/>
    <property type="evidence" value="ECO:0007669"/>
    <property type="project" value="TreeGrafter"/>
</dbReference>
<feature type="transmembrane region" description="Helical" evidence="8">
    <location>
        <begin position="110"/>
        <end position="128"/>
    </location>
</feature>